<organism evidence="1 2">
    <name type="scientific">Vreelandella maris</name>
    <dbReference type="NCBI Taxonomy" id="2729617"/>
    <lineage>
        <taxon>Bacteria</taxon>
        <taxon>Pseudomonadati</taxon>
        <taxon>Pseudomonadota</taxon>
        <taxon>Gammaproteobacteria</taxon>
        <taxon>Oceanospirillales</taxon>
        <taxon>Halomonadaceae</taxon>
        <taxon>Vreelandella</taxon>
    </lineage>
</organism>
<dbReference type="Proteomes" id="UP000589984">
    <property type="component" value="Unassembled WGS sequence"/>
</dbReference>
<gene>
    <name evidence="1" type="ORF">HUO07_17815</name>
</gene>
<protein>
    <submittedName>
        <fullName evidence="1">Uncharacterized protein</fullName>
    </submittedName>
</protein>
<comment type="caution">
    <text evidence="1">The sequence shown here is derived from an EMBL/GenBank/DDBJ whole genome shotgun (WGS) entry which is preliminary data.</text>
</comment>
<dbReference type="EMBL" id="JABWCV010000026">
    <property type="protein sequence ID" value="NVF16012.1"/>
    <property type="molecule type" value="Genomic_DNA"/>
</dbReference>
<accession>A0A7Y6RFI1</accession>
<reference evidence="1 2" key="1">
    <citation type="submission" date="2020-06" db="EMBL/GenBank/DDBJ databases">
        <title>Halomonas sp. QX-1 draft genome sequence.</title>
        <authorList>
            <person name="Qiu X."/>
        </authorList>
    </citation>
    <scope>NUCLEOTIDE SEQUENCE [LARGE SCALE GENOMIC DNA]</scope>
    <source>
        <strain evidence="1 2">QX-1</strain>
    </source>
</reference>
<evidence type="ECO:0000313" key="2">
    <source>
        <dbReference type="Proteomes" id="UP000589984"/>
    </source>
</evidence>
<name>A0A7Y6RFI1_9GAMM</name>
<dbReference type="RefSeq" id="WP_176304680.1">
    <property type="nucleotide sequence ID" value="NZ_JABWCV010000026.1"/>
</dbReference>
<sequence length="154" mass="17504">MEIGAAVTAVKGALDLARNAKDVNDRAQLNAAMSDIMGKLTTAQSDLLDLLTEHHRLIDENRELKSKLSKEERFDQYRLCKTPVGHYIYELKEEYVNEDKPAHAICVKCREEGLRSTLQEGDYSYYCPTCRTVADFQRHPGFAMSSGPTYNDPW</sequence>
<proteinExistence type="predicted"/>
<keyword evidence="2" id="KW-1185">Reference proteome</keyword>
<evidence type="ECO:0000313" key="1">
    <source>
        <dbReference type="EMBL" id="NVF16012.1"/>
    </source>
</evidence>
<dbReference type="AlphaFoldDB" id="A0A7Y6RFI1"/>